<dbReference type="InterPro" id="IPR008906">
    <property type="entry name" value="HATC_C_dom"/>
</dbReference>
<evidence type="ECO:0000256" key="2">
    <source>
        <dbReference type="ARBA" id="ARBA00009594"/>
    </source>
</evidence>
<reference evidence="13" key="1">
    <citation type="submission" date="2017-01" db="EMBL/GenBank/DDBJ databases">
        <title>Comparative genomics of anhydrobiosis in the tardigrade Hypsibius dujardini.</title>
        <authorList>
            <person name="Yoshida Y."/>
            <person name="Koutsovoulos G."/>
            <person name="Laetsch D."/>
            <person name="Stevens L."/>
            <person name="Kumar S."/>
            <person name="Horikawa D."/>
            <person name="Ishino K."/>
            <person name="Komine S."/>
            <person name="Tomita M."/>
            <person name="Blaxter M."/>
            <person name="Arakawa K."/>
        </authorList>
    </citation>
    <scope>NUCLEOTIDE SEQUENCE [LARGE SCALE GENOMIC DNA]</scope>
    <source>
        <strain evidence="13">Z151</strain>
    </source>
</reference>
<dbReference type="InterPro" id="IPR012337">
    <property type="entry name" value="RNaseH-like_sf"/>
</dbReference>
<evidence type="ECO:0000256" key="3">
    <source>
        <dbReference type="ARBA" id="ARBA00022448"/>
    </source>
</evidence>
<dbReference type="PANTHER" id="PTHR23306">
    <property type="entry name" value="TUMOR SUSCEPTIBILITY GENE 101 PROTEIN-RELATED"/>
    <property type="match status" value="1"/>
</dbReference>
<evidence type="ECO:0000256" key="5">
    <source>
        <dbReference type="ARBA" id="ARBA00022927"/>
    </source>
</evidence>
<dbReference type="EMBL" id="MTYJ01000017">
    <property type="protein sequence ID" value="OQV22514.1"/>
    <property type="molecule type" value="Genomic_DNA"/>
</dbReference>
<dbReference type="Gene3D" id="3.10.110.10">
    <property type="entry name" value="Ubiquitin Conjugating Enzyme"/>
    <property type="match status" value="2"/>
</dbReference>
<dbReference type="InterPro" id="IPR008883">
    <property type="entry name" value="UEV_N"/>
</dbReference>
<dbReference type="PROSITE" id="PS51312">
    <property type="entry name" value="SB"/>
    <property type="match status" value="1"/>
</dbReference>
<evidence type="ECO:0000313" key="13">
    <source>
        <dbReference type="Proteomes" id="UP000192578"/>
    </source>
</evidence>
<feature type="coiled-coil region" evidence="8">
    <location>
        <begin position="690"/>
        <end position="738"/>
    </location>
</feature>
<dbReference type="Proteomes" id="UP000192578">
    <property type="component" value="Unassembled WGS sequence"/>
</dbReference>
<dbReference type="PROSITE" id="PS51322">
    <property type="entry name" value="UEV"/>
    <property type="match status" value="2"/>
</dbReference>
<evidence type="ECO:0000256" key="7">
    <source>
        <dbReference type="PROSITE-ProRule" id="PRU00644"/>
    </source>
</evidence>
<name>A0A1W0X549_HYPEX</name>
<dbReference type="Pfam" id="PF05743">
    <property type="entry name" value="UEV"/>
    <property type="match status" value="3"/>
</dbReference>
<feature type="compositionally biased region" description="Polar residues" evidence="9">
    <location>
        <begin position="336"/>
        <end position="352"/>
    </location>
</feature>
<dbReference type="GO" id="GO:0046983">
    <property type="term" value="F:protein dimerization activity"/>
    <property type="evidence" value="ECO:0007669"/>
    <property type="project" value="InterPro"/>
</dbReference>
<feature type="region of interest" description="Disordered" evidence="9">
    <location>
        <begin position="615"/>
        <end position="644"/>
    </location>
</feature>
<keyword evidence="6 8" id="KW-0175">Coiled coil</keyword>
<feature type="region of interest" description="Disordered" evidence="9">
    <location>
        <begin position="332"/>
        <end position="378"/>
    </location>
</feature>
<dbReference type="GO" id="GO:0015031">
    <property type="term" value="P:protein transport"/>
    <property type="evidence" value="ECO:0007669"/>
    <property type="project" value="UniProtKB-UniRule"/>
</dbReference>
<dbReference type="InterPro" id="IPR016135">
    <property type="entry name" value="UBQ-conjugating_enzyme/RWD"/>
</dbReference>
<keyword evidence="13" id="KW-1185">Reference proteome</keyword>
<organism evidence="12 13">
    <name type="scientific">Hypsibius exemplaris</name>
    <name type="common">Freshwater tardigrade</name>
    <dbReference type="NCBI Taxonomy" id="2072580"/>
    <lineage>
        <taxon>Eukaryota</taxon>
        <taxon>Metazoa</taxon>
        <taxon>Ecdysozoa</taxon>
        <taxon>Tardigrada</taxon>
        <taxon>Eutardigrada</taxon>
        <taxon>Parachela</taxon>
        <taxon>Hypsibioidea</taxon>
        <taxon>Hypsibiidae</taxon>
        <taxon>Hypsibius</taxon>
    </lineage>
</organism>
<evidence type="ECO:0000256" key="1">
    <source>
        <dbReference type="ARBA" id="ARBA00004177"/>
    </source>
</evidence>
<dbReference type="Pfam" id="PF05699">
    <property type="entry name" value="Dimer_Tnp_hAT"/>
    <property type="match status" value="1"/>
</dbReference>
<dbReference type="GO" id="GO:0000813">
    <property type="term" value="C:ESCRT I complex"/>
    <property type="evidence" value="ECO:0007669"/>
    <property type="project" value="TreeGrafter"/>
</dbReference>
<comment type="caution">
    <text evidence="12">The sequence shown here is derived from an EMBL/GenBank/DDBJ whole genome shotgun (WGS) entry which is preliminary data.</text>
</comment>
<comment type="similarity">
    <text evidence="2">Belongs to the ubiquitin-conjugating enzyme family. UEV subfamily.</text>
</comment>
<evidence type="ECO:0000256" key="9">
    <source>
        <dbReference type="SAM" id="MobiDB-lite"/>
    </source>
</evidence>
<keyword evidence="5 7" id="KW-0653">Protein transport</keyword>
<proteinExistence type="inferred from homology"/>
<feature type="compositionally biased region" description="Polar residues" evidence="9">
    <location>
        <begin position="619"/>
        <end position="638"/>
    </location>
</feature>
<dbReference type="OrthoDB" id="306304at2759"/>
<dbReference type="InterPro" id="IPR017916">
    <property type="entry name" value="SB_dom"/>
</dbReference>
<evidence type="ECO:0000259" key="11">
    <source>
        <dbReference type="PROSITE" id="PS51322"/>
    </source>
</evidence>
<evidence type="ECO:0000256" key="8">
    <source>
        <dbReference type="SAM" id="Coils"/>
    </source>
</evidence>
<keyword evidence="4" id="KW-0967">Endosome</keyword>
<evidence type="ECO:0000313" key="12">
    <source>
        <dbReference type="EMBL" id="OQV22514.1"/>
    </source>
</evidence>
<sequence length="830" mass="93445">MAGKLEEVIKQTWTGDGQIIAFLLNPCLKLMEFEGAAEKQRVTAILKGVQGSYKVGQITTPASNNGIPCLSDGDLDGFICARVDVVESIGTEVEQFLGTTADPKCNILEYWKRHEGNYRVLAEIDRNYSAVKASSLYSEREFSVSGNDVTRPQNRLSPEALRETISYRLERFLTKSLHSRDSRKRREEGMAVVTLKTLQAQLNTKYRSPEITEKDLYKVISYFPDLRPTMAQNVFPDGSSRELMKLSGTIPITYRGASYNIPVEIWIMDSHPYNPPLCYVKPTAEMKIKLNRHIDQNGRVYLPYLTDWNHNSSDLLECCQIMALMFGEEPPVYSKKPNSSGGQASQVSPTRNSGGGSPVNAYGKMPMPNPPQPSNPVYPAYPPIGGAYPQQQPAYPARPTRPIQFHDGIFLLGPVNPYGTYPAQPSNPVWSVYLPVDEAYQQQRGRGMAVVTLQTLQAQLNTKCRSPEITAKDVFKVISYYPDLRPTMAQYVFPDGSSRELMNLSGTIPITYRGVDLSLCSYRMGQCDADSVFLRLFTGASYNIPVEIWIMDSHPYDPPLCYVKPTADMKIRHSRHIDHDGRVFLPCLTDWNHNLFDLLDCCQIMARMFGEEPPVFSKKPSSSGGQARQVSPTYNSGGDSPVNPHRTMPMLFPLTDKSHDRTGAITDEHIRASLLSGVEEKLGRRLNEIVAQAQDEIMSLTKTHDELERGRRNLDEIFERLEKEQRAVDRNIAVLTEKTAELRTALERSSTQEAFDVDEAIVPIAPLYKQLLTAYAEESALEDAMYYIGEALERNVIDLDEFLKHTSELSRKQFMQRALVQKCRDKAGLP</sequence>
<dbReference type="PANTHER" id="PTHR23306:SF3">
    <property type="entry name" value="TUMOR SUPPRESSOR PROTEIN 101"/>
    <property type="match status" value="1"/>
</dbReference>
<dbReference type="GO" id="GO:0043130">
    <property type="term" value="F:ubiquitin binding"/>
    <property type="evidence" value="ECO:0007669"/>
    <property type="project" value="TreeGrafter"/>
</dbReference>
<evidence type="ECO:0000256" key="6">
    <source>
        <dbReference type="ARBA" id="ARBA00023054"/>
    </source>
</evidence>
<keyword evidence="3 7" id="KW-0813">Transport</keyword>
<dbReference type="SUPFAM" id="SSF140111">
    <property type="entry name" value="Endosomal sorting complex assembly domain"/>
    <property type="match status" value="1"/>
</dbReference>
<dbReference type="Gene3D" id="6.10.250.370">
    <property type="match status" value="1"/>
</dbReference>
<dbReference type="Pfam" id="PF09454">
    <property type="entry name" value="Vps23_core"/>
    <property type="match status" value="1"/>
</dbReference>
<evidence type="ECO:0000256" key="4">
    <source>
        <dbReference type="ARBA" id="ARBA00022753"/>
    </source>
</evidence>
<dbReference type="SUPFAM" id="SSF53098">
    <property type="entry name" value="Ribonuclease H-like"/>
    <property type="match status" value="1"/>
</dbReference>
<dbReference type="SUPFAM" id="SSF54495">
    <property type="entry name" value="UBC-like"/>
    <property type="match status" value="2"/>
</dbReference>
<feature type="domain" description="UEV" evidence="11">
    <location>
        <begin position="193"/>
        <end position="336"/>
    </location>
</feature>
<evidence type="ECO:0000259" key="10">
    <source>
        <dbReference type="PROSITE" id="PS51312"/>
    </source>
</evidence>
<accession>A0A1W0X549</accession>
<dbReference type="AlphaFoldDB" id="A0A1W0X549"/>
<gene>
    <name evidence="12" type="ORF">BV898_03688</name>
</gene>
<dbReference type="InterPro" id="IPR037202">
    <property type="entry name" value="ESCRT_assembly_dom"/>
</dbReference>
<protein>
    <submittedName>
        <fullName evidence="12">Tumor susceptibility gene 101</fullName>
    </submittedName>
</protein>
<feature type="compositionally biased region" description="Pro residues" evidence="9">
    <location>
        <begin position="367"/>
        <end position="378"/>
    </location>
</feature>
<comment type="subcellular location">
    <subcellularLocation>
        <location evidence="1">Endosome</location>
    </subcellularLocation>
</comment>
<feature type="domain" description="UEV" evidence="11">
    <location>
        <begin position="451"/>
        <end position="619"/>
    </location>
</feature>
<dbReference type="InterPro" id="IPR052070">
    <property type="entry name" value="ESCRT-I_UEV_domain"/>
</dbReference>
<dbReference type="Gene3D" id="6.10.140.820">
    <property type="match status" value="1"/>
</dbReference>
<dbReference type="CDD" id="cd11685">
    <property type="entry name" value="UEV_TSG101-like"/>
    <property type="match status" value="2"/>
</dbReference>
<dbReference type="GO" id="GO:0008333">
    <property type="term" value="P:endosome to lysosome transport"/>
    <property type="evidence" value="ECO:0007669"/>
    <property type="project" value="TreeGrafter"/>
</dbReference>
<feature type="domain" description="SB" evidence="10">
    <location>
        <begin position="765"/>
        <end position="830"/>
    </location>
</feature>